<feature type="transmembrane region" description="Helical" evidence="1">
    <location>
        <begin position="101"/>
        <end position="123"/>
    </location>
</feature>
<gene>
    <name evidence="3" type="ORF">GLV98_15345</name>
</gene>
<keyword evidence="1" id="KW-0812">Transmembrane</keyword>
<keyword evidence="3" id="KW-0813">Transport</keyword>
<accession>A0A845E9P8</accession>
<keyword evidence="1" id="KW-0472">Membrane</keyword>
<dbReference type="Pfam" id="PF07885">
    <property type="entry name" value="Ion_trans_2"/>
    <property type="match status" value="1"/>
</dbReference>
<keyword evidence="3" id="KW-0406">Ion transport</keyword>
<dbReference type="SUPFAM" id="SSF81324">
    <property type="entry name" value="Voltage-gated potassium channels"/>
    <property type="match status" value="1"/>
</dbReference>
<comment type="caution">
    <text evidence="3">The sequence shown here is derived from an EMBL/GenBank/DDBJ whole genome shotgun (WGS) entry which is preliminary data.</text>
</comment>
<dbReference type="Gene3D" id="1.10.287.70">
    <property type="match status" value="1"/>
</dbReference>
<organism evidence="3 4">
    <name type="scientific">Halobacillus litoralis</name>
    <dbReference type="NCBI Taxonomy" id="45668"/>
    <lineage>
        <taxon>Bacteria</taxon>
        <taxon>Bacillati</taxon>
        <taxon>Bacillota</taxon>
        <taxon>Bacilli</taxon>
        <taxon>Bacillales</taxon>
        <taxon>Bacillaceae</taxon>
        <taxon>Halobacillus</taxon>
    </lineage>
</organism>
<dbReference type="InterPro" id="IPR013099">
    <property type="entry name" value="K_chnl_dom"/>
</dbReference>
<evidence type="ECO:0000259" key="2">
    <source>
        <dbReference type="Pfam" id="PF07885"/>
    </source>
</evidence>
<evidence type="ECO:0000313" key="3">
    <source>
        <dbReference type="EMBL" id="MYL50869.1"/>
    </source>
</evidence>
<dbReference type="EMBL" id="WMEZ01000007">
    <property type="protein sequence ID" value="MYL50869.1"/>
    <property type="molecule type" value="Genomic_DNA"/>
</dbReference>
<keyword evidence="1" id="KW-1133">Transmembrane helix</keyword>
<evidence type="ECO:0000313" key="4">
    <source>
        <dbReference type="Proteomes" id="UP000447393"/>
    </source>
</evidence>
<protein>
    <submittedName>
        <fullName evidence="3">Two pore domain potassium channel family protein</fullName>
    </submittedName>
</protein>
<dbReference type="RefSeq" id="WP_160916787.1">
    <property type="nucleotide sequence ID" value="NZ_WMEZ01000007.1"/>
</dbReference>
<reference evidence="3 4" key="1">
    <citation type="submission" date="2019-11" db="EMBL/GenBank/DDBJ databases">
        <title>Genome sequences of 17 halophilic strains isolated from different environments.</title>
        <authorList>
            <person name="Furrow R.E."/>
        </authorList>
    </citation>
    <scope>NUCLEOTIDE SEQUENCE [LARGE SCALE GENOMIC DNA]</scope>
    <source>
        <strain evidence="3 4">22505_10_Sand</strain>
    </source>
</reference>
<proteinExistence type="predicted"/>
<sequence length="135" mass="15141">MVQALFVVALIFIAANLVYFFKNKTYRKSYFSTALFFQLFFVMTGILIGFTLFYYLLSLDGVILVTSLSSRDPVDPTFLDLLYFSGETLLSVGYGDMLPVGMARFFALLESGIGILLPTAYFLKAMDASRQKEDG</sequence>
<name>A0A845E9P8_9BACI</name>
<dbReference type="GO" id="GO:0034220">
    <property type="term" value="P:monoatomic ion transmembrane transport"/>
    <property type="evidence" value="ECO:0007669"/>
    <property type="project" value="UniProtKB-KW"/>
</dbReference>
<feature type="domain" description="Potassium channel" evidence="2">
    <location>
        <begin position="46"/>
        <end position="126"/>
    </location>
</feature>
<dbReference type="AlphaFoldDB" id="A0A845E9P8"/>
<feature type="transmembrane region" description="Helical" evidence="1">
    <location>
        <begin position="36"/>
        <end position="57"/>
    </location>
</feature>
<dbReference type="OrthoDB" id="9813518at2"/>
<evidence type="ECO:0000256" key="1">
    <source>
        <dbReference type="SAM" id="Phobius"/>
    </source>
</evidence>
<keyword evidence="3" id="KW-0407">Ion channel</keyword>
<dbReference type="Proteomes" id="UP000447393">
    <property type="component" value="Unassembled WGS sequence"/>
</dbReference>